<dbReference type="CDD" id="cd00009">
    <property type="entry name" value="AAA"/>
    <property type="match status" value="1"/>
</dbReference>
<evidence type="ECO:0000313" key="6">
    <source>
        <dbReference type="Proteomes" id="UP000004835"/>
    </source>
</evidence>
<evidence type="ECO:0000313" key="5">
    <source>
        <dbReference type="EMBL" id="EGC67890.1"/>
    </source>
</evidence>
<keyword evidence="2" id="KW-0547">Nucleotide-binding</keyword>
<keyword evidence="3 5" id="KW-0067">ATP-binding</keyword>
<proteinExistence type="inferred from homology"/>
<comment type="similarity">
    <text evidence="1">Belongs to the IS21/IS1162 putative ATP-binding protein family.</text>
</comment>
<evidence type="ECO:0000256" key="3">
    <source>
        <dbReference type="ARBA" id="ARBA00022840"/>
    </source>
</evidence>
<dbReference type="InterPro" id="IPR047661">
    <property type="entry name" value="IstB"/>
</dbReference>
<evidence type="ECO:0000256" key="1">
    <source>
        <dbReference type="ARBA" id="ARBA00008059"/>
    </source>
</evidence>
<gene>
    <name evidence="5" type="ORF">HMPREF9087_3463</name>
</gene>
<dbReference type="InterPro" id="IPR003593">
    <property type="entry name" value="AAA+_ATPase"/>
</dbReference>
<accession>F0EPX1</accession>
<evidence type="ECO:0000256" key="2">
    <source>
        <dbReference type="ARBA" id="ARBA00022741"/>
    </source>
</evidence>
<dbReference type="InterPro" id="IPR020591">
    <property type="entry name" value="Chromosome_initiator_DnaA-like"/>
</dbReference>
<feature type="domain" description="AAA+ ATPase" evidence="4">
    <location>
        <begin position="106"/>
        <end position="224"/>
    </location>
</feature>
<dbReference type="Pfam" id="PF01695">
    <property type="entry name" value="IstB_IS21"/>
    <property type="match status" value="1"/>
</dbReference>
<dbReference type="PANTHER" id="PTHR30050">
    <property type="entry name" value="CHROMOSOMAL REPLICATION INITIATOR PROTEIN DNAA"/>
    <property type="match status" value="1"/>
</dbReference>
<dbReference type="AlphaFoldDB" id="F0EPX1"/>
<dbReference type="NCBIfam" id="NF038214">
    <property type="entry name" value="IS21_help_AAA"/>
    <property type="match status" value="1"/>
</dbReference>
<dbReference type="Proteomes" id="UP000004835">
    <property type="component" value="Unassembled WGS sequence"/>
</dbReference>
<dbReference type="EMBL" id="AEWT01000034">
    <property type="protein sequence ID" value="EGC67890.1"/>
    <property type="molecule type" value="Genomic_DNA"/>
</dbReference>
<sequence>MNYKEAHMSNYHQLLNQLSDLNLTCIKEILPAHLDEVAKNEQSLVDSLFELTHQEISYRRKETQRKILKWAMFPYHKRLHDFNFDFQPKIKKSEIQDLVTLRFLDTYDNLLFIGNSGVGKTHLAVSIGLECIDRGQSCLFITSTELVNRLIRAHKRGTSDTMLKKYASYSVLIIDEVGYLPFSKEGSNLLFQLINMRYERKSTIITTNIPLSQWSEIFGNKKLTNALLDRLVHHSKIIQITGPSYRMKSYSETKGKETKR</sequence>
<dbReference type="SUPFAM" id="SSF52540">
    <property type="entry name" value="P-loop containing nucleoside triphosphate hydrolases"/>
    <property type="match status" value="1"/>
</dbReference>
<evidence type="ECO:0000259" key="4">
    <source>
        <dbReference type="SMART" id="SM00382"/>
    </source>
</evidence>
<dbReference type="HOGENOM" id="CLU_062999_1_0_9"/>
<dbReference type="PRINTS" id="PR00051">
    <property type="entry name" value="DNAA"/>
</dbReference>
<dbReference type="InterPro" id="IPR002611">
    <property type="entry name" value="IstB_ATP-bd"/>
</dbReference>
<dbReference type="GO" id="GO:0005524">
    <property type="term" value="F:ATP binding"/>
    <property type="evidence" value="ECO:0007669"/>
    <property type="project" value="UniProtKB-KW"/>
</dbReference>
<organism evidence="5 6">
    <name type="scientific">Enterococcus casseliflavus ATCC 12755</name>
    <dbReference type="NCBI Taxonomy" id="888066"/>
    <lineage>
        <taxon>Bacteria</taxon>
        <taxon>Bacillati</taxon>
        <taxon>Bacillota</taxon>
        <taxon>Bacilli</taxon>
        <taxon>Lactobacillales</taxon>
        <taxon>Enterococcaceae</taxon>
        <taxon>Enterococcus</taxon>
    </lineage>
</organism>
<dbReference type="PIRSF" id="PIRSF003073">
    <property type="entry name" value="DNAC_TnpB_IstB"/>
    <property type="match status" value="1"/>
</dbReference>
<dbReference type="InterPro" id="IPR028350">
    <property type="entry name" value="DNAC/IstB-like"/>
</dbReference>
<dbReference type="GO" id="GO:0006260">
    <property type="term" value="P:DNA replication"/>
    <property type="evidence" value="ECO:0007669"/>
    <property type="project" value="TreeGrafter"/>
</dbReference>
<reference evidence="5 6" key="1">
    <citation type="submission" date="2011-01" db="EMBL/GenBank/DDBJ databases">
        <authorList>
            <person name="Muzny D."/>
            <person name="Qin X."/>
            <person name="Deng J."/>
            <person name="Jiang H."/>
            <person name="Liu Y."/>
            <person name="Qu J."/>
            <person name="Song X.-Z."/>
            <person name="Zhang L."/>
            <person name="Thornton R."/>
            <person name="Coyle M."/>
            <person name="Francisco L."/>
            <person name="Jackson L."/>
            <person name="Javaid M."/>
            <person name="Korchina V."/>
            <person name="Kovar C."/>
            <person name="Mata R."/>
            <person name="Mathew T."/>
            <person name="Ngo R."/>
            <person name="Nguyen L."/>
            <person name="Nguyen N."/>
            <person name="Okwuonu G."/>
            <person name="Ongeri F."/>
            <person name="Pham C."/>
            <person name="Simmons D."/>
            <person name="Wilczek-Boney K."/>
            <person name="Hale W."/>
            <person name="Jakkamsetti A."/>
            <person name="Pham P."/>
            <person name="Ruth R."/>
            <person name="San Lucas F."/>
            <person name="Warren J."/>
            <person name="Zhang J."/>
            <person name="Zhao Z."/>
            <person name="Zhou C."/>
            <person name="Zhu D."/>
            <person name="Lee S."/>
            <person name="Bess C."/>
            <person name="Blankenburg K."/>
            <person name="Forbes L."/>
            <person name="Fu Q."/>
            <person name="Gubbala S."/>
            <person name="Hirani K."/>
            <person name="Jayaseelan J.C."/>
            <person name="Lara F."/>
            <person name="Munidasa M."/>
            <person name="Palculict T."/>
            <person name="Patil S."/>
            <person name="Pu L.-L."/>
            <person name="Saada N."/>
            <person name="Tang L."/>
            <person name="Weissenberger G."/>
            <person name="Zhu Y."/>
            <person name="Hemphill L."/>
            <person name="Shang Y."/>
            <person name="Youmans B."/>
            <person name="Ayvaz T."/>
            <person name="Ross M."/>
            <person name="Santibanez J."/>
            <person name="Aqrawi P."/>
            <person name="Gross S."/>
            <person name="Joshi V."/>
            <person name="Fowler G."/>
            <person name="Nazareth L."/>
            <person name="Reid J."/>
            <person name="Worley K."/>
            <person name="Petrosino J."/>
            <person name="Highlander S."/>
            <person name="Gibbs R."/>
        </authorList>
    </citation>
    <scope>NUCLEOTIDE SEQUENCE [LARGE SCALE GENOMIC DNA]</scope>
    <source>
        <strain evidence="5 6">ATCC 12755</strain>
    </source>
</reference>
<dbReference type="PANTHER" id="PTHR30050:SF4">
    <property type="entry name" value="ATP-BINDING PROTEIN RV3427C IN INSERTION SEQUENCE-RELATED"/>
    <property type="match status" value="1"/>
</dbReference>
<name>F0EPX1_ENTCA</name>
<protein>
    <submittedName>
        <fullName evidence="5">IstB-like ATP-binding protein</fullName>
    </submittedName>
</protein>
<comment type="caution">
    <text evidence="5">The sequence shown here is derived from an EMBL/GenBank/DDBJ whole genome shotgun (WGS) entry which is preliminary data.</text>
</comment>
<dbReference type="SMART" id="SM00382">
    <property type="entry name" value="AAA"/>
    <property type="match status" value="1"/>
</dbReference>
<dbReference type="Gene3D" id="3.40.50.300">
    <property type="entry name" value="P-loop containing nucleotide triphosphate hydrolases"/>
    <property type="match status" value="1"/>
</dbReference>
<dbReference type="InterPro" id="IPR027417">
    <property type="entry name" value="P-loop_NTPase"/>
</dbReference>